<protein>
    <recommendedName>
        <fullName evidence="3">DUF3871 family protein</fullName>
    </recommendedName>
</protein>
<organism evidence="1 2">
    <name type="scientific">Nonlabens marinus S1-08</name>
    <dbReference type="NCBI Taxonomy" id="1454201"/>
    <lineage>
        <taxon>Bacteria</taxon>
        <taxon>Pseudomonadati</taxon>
        <taxon>Bacteroidota</taxon>
        <taxon>Flavobacteriia</taxon>
        <taxon>Flavobacteriales</taxon>
        <taxon>Flavobacteriaceae</taxon>
        <taxon>Nonlabens</taxon>
    </lineage>
</organism>
<dbReference type="HOGENOM" id="CLU_057512_0_0_10"/>
<dbReference type="OrthoDB" id="995338at2"/>
<dbReference type="Pfam" id="PF12987">
    <property type="entry name" value="DUF3871"/>
    <property type="match status" value="1"/>
</dbReference>
<reference evidence="1 2" key="1">
    <citation type="journal article" date="2014" name="Proc. Natl. Acad. Sci. U.S.A.">
        <title>Functional characterization of flavobacteria rhodopsins reveals a unique class of light-driven chloride pump in bacteria.</title>
        <authorList>
            <person name="Yoshizawa S."/>
            <person name="Kumagai Y."/>
            <person name="Kim H."/>
            <person name="Ogura Y."/>
            <person name="Hayashi T."/>
            <person name="Iwasaki W."/>
            <person name="DeLong E.F."/>
            <person name="Kogure K."/>
        </authorList>
    </citation>
    <scope>NUCLEOTIDE SEQUENCE [LARGE SCALE GENOMIC DNA]</scope>
    <source>
        <strain evidence="1 2">S1-08</strain>
    </source>
</reference>
<evidence type="ECO:0000313" key="2">
    <source>
        <dbReference type="Proteomes" id="UP000031760"/>
    </source>
</evidence>
<proteinExistence type="predicted"/>
<sequence length="325" mass="37210">MNNLIEYNPKPLEMVIEEHNHIGNDFIVANTEVVTLEHLRDDCIVPVFTKDNETTISHFQFIDKVNQSVRNSLPDYHVNDASVRVSHVIKGRVPGAIGKSVKDLFEHEKTRYYERCAFTIDIPDIYQVIGNSKLSLSIGGVRAYNQENLYSSKSMEKFKLFIGFKNWVCTNLCISTDGLMDSVRVSSLEELGEKASDLINSFDAQRQLLDMEQLIEHKLSEKQFSLLVGKLRMLPYLDRSKNPDVMNCTLSESQASTIVKDYYTDKNFAKESDGSITLWSLYNLMTAANKSSYIDRSFQRNANCFELVKHLGKSMEKGTHSWYLD</sequence>
<dbReference type="RefSeq" id="WP_148311335.1">
    <property type="nucleotide sequence ID" value="NZ_AP014548.1"/>
</dbReference>
<keyword evidence="2" id="KW-1185">Reference proteome</keyword>
<evidence type="ECO:0008006" key="3">
    <source>
        <dbReference type="Google" id="ProtNLM"/>
    </source>
</evidence>
<gene>
    <name evidence="1" type="ORF">NMS_0996</name>
</gene>
<dbReference type="KEGG" id="nmf:NMS_0996"/>
<evidence type="ECO:0000313" key="1">
    <source>
        <dbReference type="EMBL" id="BAO55005.1"/>
    </source>
</evidence>
<dbReference type="STRING" id="1454201.NMS_0996"/>
<name>W8VQC7_9FLAO</name>
<dbReference type="AlphaFoldDB" id="W8VQC7"/>
<dbReference type="InterPro" id="IPR024353">
    <property type="entry name" value="DUF3871"/>
</dbReference>
<dbReference type="Proteomes" id="UP000031760">
    <property type="component" value="Chromosome"/>
</dbReference>
<accession>W8VQC7</accession>
<dbReference type="EMBL" id="AP014548">
    <property type="protein sequence ID" value="BAO55005.1"/>
    <property type="molecule type" value="Genomic_DNA"/>
</dbReference>